<feature type="transmembrane region" description="Helical" evidence="1">
    <location>
        <begin position="12"/>
        <end position="30"/>
    </location>
</feature>
<organism evidence="2 3">
    <name type="scientific">Flavobacterium hercynium</name>
    <dbReference type="NCBI Taxonomy" id="387094"/>
    <lineage>
        <taxon>Bacteria</taxon>
        <taxon>Pseudomonadati</taxon>
        <taxon>Bacteroidota</taxon>
        <taxon>Flavobacteriia</taxon>
        <taxon>Flavobacteriales</taxon>
        <taxon>Flavobacteriaceae</taxon>
        <taxon>Flavobacterium</taxon>
    </lineage>
</organism>
<protein>
    <submittedName>
        <fullName evidence="2">Uncharacterized protein</fullName>
    </submittedName>
</protein>
<proteinExistence type="predicted"/>
<dbReference type="AlphaFoldDB" id="A0A226GVF5"/>
<reference evidence="2 3" key="1">
    <citation type="submission" date="2016-11" db="EMBL/GenBank/DDBJ databases">
        <title>Whole genomes of Flavobacteriaceae.</title>
        <authorList>
            <person name="Stine C."/>
            <person name="Li C."/>
            <person name="Tadesse D."/>
        </authorList>
    </citation>
    <scope>NUCLEOTIDE SEQUENCE [LARGE SCALE GENOMIC DNA]</scope>
    <source>
        <strain evidence="2 3">DSM 18292</strain>
    </source>
</reference>
<evidence type="ECO:0000256" key="1">
    <source>
        <dbReference type="SAM" id="Phobius"/>
    </source>
</evidence>
<evidence type="ECO:0000313" key="2">
    <source>
        <dbReference type="EMBL" id="OXA85895.1"/>
    </source>
</evidence>
<keyword evidence="1" id="KW-1133">Transmembrane helix</keyword>
<dbReference type="RefSeq" id="WP_089051389.1">
    <property type="nucleotide sequence ID" value="NZ_FXTV01000017.1"/>
</dbReference>
<keyword evidence="1" id="KW-0812">Transmembrane</keyword>
<evidence type="ECO:0000313" key="3">
    <source>
        <dbReference type="Proteomes" id="UP000198345"/>
    </source>
</evidence>
<dbReference type="OrthoDB" id="1364329at2"/>
<gene>
    <name evidence="2" type="ORF">B0A66_18735</name>
</gene>
<keyword evidence="1" id="KW-0472">Membrane</keyword>
<comment type="caution">
    <text evidence="2">The sequence shown here is derived from an EMBL/GenBank/DDBJ whole genome shotgun (WGS) entry which is preliminary data.</text>
</comment>
<accession>A0A226GVF5</accession>
<sequence length="182" mass="21489">MSNLFVNNRIQKKLKIVVIAPLLIVILILLSCNKTEETNTNFEIFGEDALLKNIKLNIIKNSEDGVEKKQTFVFNGKQFSVKEENETAYFYRIYLSYKDSLVSVLEYENILRGDKNQINQIYLFKEKDGVSFKFIGSKEFLPDIDNRSAERFITLEEYFQKKNINTIEEKSKARELFFDFYE</sequence>
<dbReference type="EMBL" id="MUGW01000046">
    <property type="protein sequence ID" value="OXA85895.1"/>
    <property type="molecule type" value="Genomic_DNA"/>
</dbReference>
<name>A0A226GVF5_9FLAO</name>
<keyword evidence="3" id="KW-1185">Reference proteome</keyword>
<dbReference type="Proteomes" id="UP000198345">
    <property type="component" value="Unassembled WGS sequence"/>
</dbReference>